<evidence type="ECO:0000256" key="9">
    <source>
        <dbReference type="ARBA" id="ARBA00023136"/>
    </source>
</evidence>
<gene>
    <name evidence="13" type="ORF">MIZ03_3198</name>
</gene>
<protein>
    <submittedName>
        <fullName evidence="13">Outer membrane porin protein 32</fullName>
    </submittedName>
</protein>
<evidence type="ECO:0000313" key="13">
    <source>
        <dbReference type="EMBL" id="BCO28298.1"/>
    </source>
</evidence>
<dbReference type="Gene3D" id="2.40.160.10">
    <property type="entry name" value="Porin"/>
    <property type="match status" value="1"/>
</dbReference>
<keyword evidence="4" id="KW-1134">Transmembrane beta strand</keyword>
<feature type="domain" description="Porin" evidence="12">
    <location>
        <begin position="9"/>
        <end position="327"/>
    </location>
</feature>
<keyword evidence="6 11" id="KW-0732">Signal</keyword>
<keyword evidence="5" id="KW-0812">Transmembrane</keyword>
<evidence type="ECO:0000256" key="10">
    <source>
        <dbReference type="ARBA" id="ARBA00023237"/>
    </source>
</evidence>
<dbReference type="PANTHER" id="PTHR34501:SF9">
    <property type="entry name" value="MAJOR OUTER MEMBRANE PROTEIN P.IA"/>
    <property type="match status" value="1"/>
</dbReference>
<comment type="subcellular location">
    <subcellularLocation>
        <location evidence="1">Cell outer membrane</location>
        <topology evidence="1">Multi-pass membrane protein</topology>
    </subcellularLocation>
</comment>
<evidence type="ECO:0000256" key="6">
    <source>
        <dbReference type="ARBA" id="ARBA00022729"/>
    </source>
</evidence>
<name>A0ABN6DE23_9BURK</name>
<evidence type="ECO:0000313" key="14">
    <source>
        <dbReference type="Proteomes" id="UP000824366"/>
    </source>
</evidence>
<feature type="chain" id="PRO_5046412107" evidence="11">
    <location>
        <begin position="21"/>
        <end position="345"/>
    </location>
</feature>
<dbReference type="Pfam" id="PF13609">
    <property type="entry name" value="Porin_4"/>
    <property type="match status" value="1"/>
</dbReference>
<keyword evidence="7" id="KW-0406">Ion transport</keyword>
<accession>A0ABN6DE23</accession>
<dbReference type="PANTHER" id="PTHR34501">
    <property type="entry name" value="PROTEIN YDDL-RELATED"/>
    <property type="match status" value="1"/>
</dbReference>
<dbReference type="InterPro" id="IPR033900">
    <property type="entry name" value="Gram_neg_porin_domain"/>
</dbReference>
<keyword evidence="10" id="KW-0998">Cell outer membrane</keyword>
<evidence type="ECO:0000256" key="2">
    <source>
        <dbReference type="ARBA" id="ARBA00011233"/>
    </source>
</evidence>
<evidence type="ECO:0000256" key="8">
    <source>
        <dbReference type="ARBA" id="ARBA00023114"/>
    </source>
</evidence>
<keyword evidence="14" id="KW-1185">Reference proteome</keyword>
<evidence type="ECO:0000256" key="11">
    <source>
        <dbReference type="SAM" id="SignalP"/>
    </source>
</evidence>
<comment type="subunit">
    <text evidence="2">Homotrimer.</text>
</comment>
<evidence type="ECO:0000256" key="1">
    <source>
        <dbReference type="ARBA" id="ARBA00004571"/>
    </source>
</evidence>
<keyword evidence="9" id="KW-0472">Membrane</keyword>
<evidence type="ECO:0000259" key="12">
    <source>
        <dbReference type="Pfam" id="PF13609"/>
    </source>
</evidence>
<keyword evidence="8" id="KW-0626">Porin</keyword>
<dbReference type="SUPFAM" id="SSF56935">
    <property type="entry name" value="Porins"/>
    <property type="match status" value="1"/>
</dbReference>
<evidence type="ECO:0000256" key="4">
    <source>
        <dbReference type="ARBA" id="ARBA00022452"/>
    </source>
</evidence>
<evidence type="ECO:0000256" key="5">
    <source>
        <dbReference type="ARBA" id="ARBA00022692"/>
    </source>
</evidence>
<evidence type="ECO:0000256" key="7">
    <source>
        <dbReference type="ARBA" id="ARBA00023065"/>
    </source>
</evidence>
<proteinExistence type="predicted"/>
<sequence length="345" mass="36327">MMKKTMLATGLAVLALGAQAQSTVQLMGLVDAYAGSMRMAGDAESKSVVGSGGMTTSWWGMTGTEDLGGGMKAGFTLTSFFQTDTGATGRFGDPQFSRDANVSLSSELGTLTLGRGKAPNFLPTILFNPMGDSYTFSPLVLHSSVPVGPFGAYRWTGTVPADTGWSNQITYSSPTFGGLKGNLHYQFGEQGTGVNESAHNVGFNLFYSAGPLGLTAYWERDEINNPFPPNAVLASGTQTAWMMGGTYDASVVKLFVTTGKSSNAANTIDKQTTSLGVSAPLGAGKLLAAVARTNNDVANTSRTTTTVGYDYTLSKRTDLYAMLMRDEITSFDSGTSLGLGVRHRF</sequence>
<feature type="signal peptide" evidence="11">
    <location>
        <begin position="1"/>
        <end position="20"/>
    </location>
</feature>
<keyword evidence="3" id="KW-0813">Transport</keyword>
<dbReference type="InterPro" id="IPR023614">
    <property type="entry name" value="Porin_dom_sf"/>
</dbReference>
<dbReference type="CDD" id="cd00342">
    <property type="entry name" value="gram_neg_porins"/>
    <property type="match status" value="1"/>
</dbReference>
<evidence type="ECO:0000256" key="3">
    <source>
        <dbReference type="ARBA" id="ARBA00022448"/>
    </source>
</evidence>
<dbReference type="InterPro" id="IPR050298">
    <property type="entry name" value="Gram-neg_bact_OMP"/>
</dbReference>
<dbReference type="EMBL" id="AP024238">
    <property type="protein sequence ID" value="BCO28298.1"/>
    <property type="molecule type" value="Genomic_DNA"/>
</dbReference>
<reference evidence="13 14" key="1">
    <citation type="journal article" date="2021" name="Microbiol. Spectr.">
        <title>A Single Bacterium Capable of Oxidation and Reduction of Iron at Circumneutral pH.</title>
        <authorList>
            <person name="Kato S."/>
            <person name="Ohkuma M."/>
        </authorList>
    </citation>
    <scope>NUCLEOTIDE SEQUENCE [LARGE SCALE GENOMIC DNA]</scope>
    <source>
        <strain evidence="13 14">MIZ03</strain>
    </source>
</reference>
<dbReference type="Proteomes" id="UP000824366">
    <property type="component" value="Chromosome"/>
</dbReference>
<organism evidence="13 14">
    <name type="scientific">Rhodoferax lithotrophicus</name>
    <dbReference type="NCBI Taxonomy" id="2798804"/>
    <lineage>
        <taxon>Bacteria</taxon>
        <taxon>Pseudomonadati</taxon>
        <taxon>Pseudomonadota</taxon>
        <taxon>Betaproteobacteria</taxon>
        <taxon>Burkholderiales</taxon>
        <taxon>Comamonadaceae</taxon>
        <taxon>Rhodoferax</taxon>
    </lineage>
</organism>